<feature type="transmembrane region" description="Helical" evidence="8">
    <location>
        <begin position="206"/>
        <end position="228"/>
    </location>
</feature>
<keyword evidence="4 8" id="KW-1133">Transmembrane helix</keyword>
<evidence type="ECO:0000313" key="10">
    <source>
        <dbReference type="EMBL" id="BDG02561.1"/>
    </source>
</evidence>
<evidence type="ECO:0000256" key="3">
    <source>
        <dbReference type="ARBA" id="ARBA00022692"/>
    </source>
</evidence>
<keyword evidence="11" id="KW-1185">Reference proteome</keyword>
<keyword evidence="3 7" id="KW-0812">Transmembrane</keyword>
<feature type="transmembrane region" description="Helical" evidence="8">
    <location>
        <begin position="69"/>
        <end position="87"/>
    </location>
</feature>
<feature type="transmembrane region" description="Helical" evidence="8">
    <location>
        <begin position="240"/>
        <end position="262"/>
    </location>
</feature>
<name>A0ABN6MNJ7_9BACT</name>
<keyword evidence="2" id="KW-1003">Cell membrane</keyword>
<feature type="transmembrane region" description="Helical" evidence="8">
    <location>
        <begin position="308"/>
        <end position="329"/>
    </location>
</feature>
<dbReference type="PANTHER" id="PTHR42682">
    <property type="entry name" value="HYDROGENASE-4 COMPONENT F"/>
    <property type="match status" value="1"/>
</dbReference>
<accession>A0ABN6MNJ7</accession>
<feature type="domain" description="NADH:quinone oxidoreductase/Mrp antiporter transmembrane" evidence="9">
    <location>
        <begin position="119"/>
        <end position="411"/>
    </location>
</feature>
<feature type="transmembrane region" description="Helical" evidence="8">
    <location>
        <begin position="369"/>
        <end position="389"/>
    </location>
</feature>
<dbReference type="EMBL" id="AP025591">
    <property type="protein sequence ID" value="BDG02561.1"/>
    <property type="molecule type" value="Genomic_DNA"/>
</dbReference>
<dbReference type="Pfam" id="PF00361">
    <property type="entry name" value="Proton_antipo_M"/>
    <property type="match status" value="1"/>
</dbReference>
<feature type="transmembrane region" description="Helical" evidence="8">
    <location>
        <begin position="274"/>
        <end position="296"/>
    </location>
</feature>
<sequence>MIRLLAGLVPAVGAPVAGMKLLRPRAVQLLAVVAALDAALALAVAFGTPAGSVVRVVDGFFVVDATSRLFLLVVNFVFLGVAAYVWTRVRDTPELQERIERLVTFSLGFIAAANLAILSNHLVAMWVLVELTTLAAVPLVQHRGTAARLRASWKYFLFSSVGLALTLLGFACLARGMEASGAREATFFLDGLAEAARQPTDVWRRLGLVLVLLGLGTKLGLAPMYVWLPDTYQQSPPAVTVLLAAVQFNVALVAVFRVVQIYHRTDQDVISAELVTLGLATMAVSAFGIIATRNYIRLIALASLNHGGVIAIGLGIGGVAAYGVVLYAVSNAFIKAILFLTAGKIEAHYRTEDVREVSGLLKDMPYSGLFFMVGTFALLGFPPFGSFLGELIVMSGLIGRGYYGVFAAFCTILTATFIATGRSVFPMIWGEPRKRVDWASQPLATILPKLVFLACLLAMGLYLPAPVNALFRQVAAGLGAQ</sequence>
<gene>
    <name evidence="10" type="ORF">AMOR_15570</name>
</gene>
<evidence type="ECO:0000256" key="7">
    <source>
        <dbReference type="RuleBase" id="RU000320"/>
    </source>
</evidence>
<keyword evidence="6 8" id="KW-0472">Membrane</keyword>
<evidence type="ECO:0000256" key="1">
    <source>
        <dbReference type="ARBA" id="ARBA00004651"/>
    </source>
</evidence>
<evidence type="ECO:0000256" key="4">
    <source>
        <dbReference type="ARBA" id="ARBA00022989"/>
    </source>
</evidence>
<evidence type="ECO:0000259" key="9">
    <source>
        <dbReference type="Pfam" id="PF00361"/>
    </source>
</evidence>
<protein>
    <submittedName>
        <fullName evidence="10">Hydrogenase 4 subunit F</fullName>
    </submittedName>
</protein>
<dbReference type="InterPro" id="IPR003918">
    <property type="entry name" value="NADH_UbQ_OxRdtase"/>
</dbReference>
<feature type="transmembrane region" description="Helical" evidence="8">
    <location>
        <begin position="153"/>
        <end position="174"/>
    </location>
</feature>
<dbReference type="RefSeq" id="WP_248360252.1">
    <property type="nucleotide sequence ID" value="NZ_AP025591.1"/>
</dbReference>
<feature type="transmembrane region" description="Helical" evidence="8">
    <location>
        <begin position="446"/>
        <end position="465"/>
    </location>
</feature>
<proteinExistence type="predicted"/>
<feature type="transmembrane region" description="Helical" evidence="8">
    <location>
        <begin position="99"/>
        <end position="118"/>
    </location>
</feature>
<dbReference type="InterPro" id="IPR052175">
    <property type="entry name" value="ComplexI-like_HydComp"/>
</dbReference>
<keyword evidence="5" id="KW-0560">Oxidoreductase</keyword>
<comment type="subcellular location">
    <subcellularLocation>
        <location evidence="1">Cell membrane</location>
        <topology evidence="1">Multi-pass membrane protein</topology>
    </subcellularLocation>
    <subcellularLocation>
        <location evidence="7">Membrane</location>
        <topology evidence="7">Multi-pass membrane protein</topology>
    </subcellularLocation>
</comment>
<dbReference type="Proteomes" id="UP001162891">
    <property type="component" value="Chromosome"/>
</dbReference>
<evidence type="ECO:0000313" key="11">
    <source>
        <dbReference type="Proteomes" id="UP001162891"/>
    </source>
</evidence>
<evidence type="ECO:0000256" key="5">
    <source>
        <dbReference type="ARBA" id="ARBA00023002"/>
    </source>
</evidence>
<evidence type="ECO:0000256" key="6">
    <source>
        <dbReference type="ARBA" id="ARBA00023136"/>
    </source>
</evidence>
<evidence type="ECO:0000256" key="8">
    <source>
        <dbReference type="SAM" id="Phobius"/>
    </source>
</evidence>
<feature type="transmembrane region" description="Helical" evidence="8">
    <location>
        <begin position="29"/>
        <end position="57"/>
    </location>
</feature>
<organism evidence="10 11">
    <name type="scientific">Anaeromyxobacter oryzae</name>
    <dbReference type="NCBI Taxonomy" id="2918170"/>
    <lineage>
        <taxon>Bacteria</taxon>
        <taxon>Pseudomonadati</taxon>
        <taxon>Myxococcota</taxon>
        <taxon>Myxococcia</taxon>
        <taxon>Myxococcales</taxon>
        <taxon>Cystobacterineae</taxon>
        <taxon>Anaeromyxobacteraceae</taxon>
        <taxon>Anaeromyxobacter</taxon>
    </lineage>
</organism>
<dbReference type="PRINTS" id="PR01437">
    <property type="entry name" value="NUOXDRDTASE4"/>
</dbReference>
<dbReference type="InterPro" id="IPR001750">
    <property type="entry name" value="ND/Mrp_TM"/>
</dbReference>
<reference evidence="11" key="1">
    <citation type="journal article" date="2022" name="Int. J. Syst. Evol. Microbiol.">
        <title>Anaeromyxobacter oryzae sp. nov., Anaeromyxobacter diazotrophicus sp. nov. and Anaeromyxobacter paludicola sp. nov., isolated from paddy soils.</title>
        <authorList>
            <person name="Itoh H."/>
            <person name="Xu Z."/>
            <person name="Mise K."/>
            <person name="Masuda Y."/>
            <person name="Ushijima N."/>
            <person name="Hayakawa C."/>
            <person name="Shiratori Y."/>
            <person name="Senoo K."/>
        </authorList>
    </citation>
    <scope>NUCLEOTIDE SEQUENCE [LARGE SCALE GENOMIC DNA]</scope>
    <source>
        <strain evidence="11">Red232</strain>
    </source>
</reference>
<feature type="transmembrane region" description="Helical" evidence="8">
    <location>
        <begin position="401"/>
        <end position="425"/>
    </location>
</feature>
<dbReference type="PANTHER" id="PTHR42682:SF5">
    <property type="entry name" value="HYDROGENASE-4 COMPONENT F"/>
    <property type="match status" value="1"/>
</dbReference>
<evidence type="ECO:0000256" key="2">
    <source>
        <dbReference type="ARBA" id="ARBA00022475"/>
    </source>
</evidence>